<feature type="coiled-coil region" evidence="1">
    <location>
        <begin position="504"/>
        <end position="538"/>
    </location>
</feature>
<gene>
    <name evidence="3" type="ORF">TTHERM_00456810</name>
</gene>
<dbReference type="Proteomes" id="UP000009168">
    <property type="component" value="Unassembled WGS sequence"/>
</dbReference>
<evidence type="ECO:0000313" key="4">
    <source>
        <dbReference type="Proteomes" id="UP000009168"/>
    </source>
</evidence>
<dbReference type="InParanoid" id="I7M3R3"/>
<dbReference type="GeneID" id="7845286"/>
<protein>
    <submittedName>
        <fullName evidence="3">Uncharacterized protein</fullName>
    </submittedName>
</protein>
<dbReference type="KEGG" id="tet:TTHERM_00456810"/>
<keyword evidence="1" id="KW-0175">Coiled coil</keyword>
<dbReference type="AlphaFoldDB" id="I7M3R3"/>
<keyword evidence="4" id="KW-1185">Reference proteome</keyword>
<proteinExistence type="predicted"/>
<evidence type="ECO:0000256" key="1">
    <source>
        <dbReference type="SAM" id="Coils"/>
    </source>
</evidence>
<accession>I7M3R3</accession>
<dbReference type="RefSeq" id="XP_001024188.2">
    <property type="nucleotide sequence ID" value="XM_001024188.2"/>
</dbReference>
<reference evidence="4" key="1">
    <citation type="journal article" date="2006" name="PLoS Biol.">
        <title>Macronuclear genome sequence of the ciliate Tetrahymena thermophila, a model eukaryote.</title>
        <authorList>
            <person name="Eisen J.A."/>
            <person name="Coyne R.S."/>
            <person name="Wu M."/>
            <person name="Wu D."/>
            <person name="Thiagarajan M."/>
            <person name="Wortman J.R."/>
            <person name="Badger J.H."/>
            <person name="Ren Q."/>
            <person name="Amedeo P."/>
            <person name="Jones K.M."/>
            <person name="Tallon L.J."/>
            <person name="Delcher A.L."/>
            <person name="Salzberg S.L."/>
            <person name="Silva J.C."/>
            <person name="Haas B.J."/>
            <person name="Majoros W.H."/>
            <person name="Farzad M."/>
            <person name="Carlton J.M."/>
            <person name="Smith R.K. Jr."/>
            <person name="Garg J."/>
            <person name="Pearlman R.E."/>
            <person name="Karrer K.M."/>
            <person name="Sun L."/>
            <person name="Manning G."/>
            <person name="Elde N.C."/>
            <person name="Turkewitz A.P."/>
            <person name="Asai D.J."/>
            <person name="Wilkes D.E."/>
            <person name="Wang Y."/>
            <person name="Cai H."/>
            <person name="Collins K."/>
            <person name="Stewart B.A."/>
            <person name="Lee S.R."/>
            <person name="Wilamowska K."/>
            <person name="Weinberg Z."/>
            <person name="Ruzzo W.L."/>
            <person name="Wloga D."/>
            <person name="Gaertig J."/>
            <person name="Frankel J."/>
            <person name="Tsao C.-C."/>
            <person name="Gorovsky M.A."/>
            <person name="Keeling P.J."/>
            <person name="Waller R.F."/>
            <person name="Patron N.J."/>
            <person name="Cherry J.M."/>
            <person name="Stover N.A."/>
            <person name="Krieger C.J."/>
            <person name="del Toro C."/>
            <person name="Ryder H.F."/>
            <person name="Williamson S.C."/>
            <person name="Barbeau R.A."/>
            <person name="Hamilton E.P."/>
            <person name="Orias E."/>
        </authorList>
    </citation>
    <scope>NUCLEOTIDE SEQUENCE [LARGE SCALE GENOMIC DNA]</scope>
    <source>
        <strain evidence="4">SB210</strain>
    </source>
</reference>
<feature type="compositionally biased region" description="Polar residues" evidence="2">
    <location>
        <begin position="207"/>
        <end position="216"/>
    </location>
</feature>
<evidence type="ECO:0000313" key="3">
    <source>
        <dbReference type="EMBL" id="EAS03943.2"/>
    </source>
</evidence>
<organism evidence="3 4">
    <name type="scientific">Tetrahymena thermophila (strain SB210)</name>
    <dbReference type="NCBI Taxonomy" id="312017"/>
    <lineage>
        <taxon>Eukaryota</taxon>
        <taxon>Sar</taxon>
        <taxon>Alveolata</taxon>
        <taxon>Ciliophora</taxon>
        <taxon>Intramacronucleata</taxon>
        <taxon>Oligohymenophorea</taxon>
        <taxon>Hymenostomatida</taxon>
        <taxon>Tetrahymenina</taxon>
        <taxon>Tetrahymenidae</taxon>
        <taxon>Tetrahymena</taxon>
    </lineage>
</organism>
<evidence type="ECO:0000256" key="2">
    <source>
        <dbReference type="SAM" id="MobiDB-lite"/>
    </source>
</evidence>
<dbReference type="EMBL" id="GG662464">
    <property type="protein sequence ID" value="EAS03943.2"/>
    <property type="molecule type" value="Genomic_DNA"/>
</dbReference>
<sequence length="712" mass="83976">MKQEEHKNVSTLSSRHNEILKEKKVHWHSQEYTDEQRIPVDKCELSPELINDKEKINNKIDSINTKINECIKLQQQSWKFTTFEANQFLKNTNDMIQRYLSFLQIVQDFYDNHPEIAKLLNENINLKKDQDYFGDLLNKYQQQADLWYDKLKYNLTYRNELQDNLKSKKKKASQLLISKINLERILNSKKYFLKNEGQEKSLRRGRSNYSQNGNENSLSILHRSLSSKKKNLNLSSIITSTNASQNKLSVNDSILGGCIFPSITPKAVNNKIKSSFILDRSLKKQRSQSKQPNSPQQLQNDKTFLTLSQNGKINSENNFNKYLNVQMDKKFLQVNNGVLQNQAVDTYKNICKTEMDVSPIVKSAKKQLETLEKVFKIPKPNGEYALSSYNNLSYLRDKRKEMKQRLLQNKSQINQSLSSLINQSKFEELSKSELIQQNKNSRYYKQATCDQDSIYKLNKVSTSSMNTYQNTQEKALRINDNSVSFIDQSDIKSTIVLNENEDLNQQYYQEINVINGQIKQQKEEIKQKYKQYLEKSRQFYRIEYFFQECLECSEKNMMKKIENLQLNGFELNNDMENLLDILDKYDDQGGVKNILSKQGQNILNQLQPQELKYQLDNQKNMEYQQFKNLTTKQLLFSICRSSQMKMFLTKYLNFKKTQTNSLVNEIKKLMNQYQDLKQSNKTKYIQSNFLQQNSFNLQKIESNQELSIQYKN</sequence>
<feature type="region of interest" description="Disordered" evidence="2">
    <location>
        <begin position="197"/>
        <end position="216"/>
    </location>
</feature>
<name>I7M3R3_TETTS</name>